<evidence type="ECO:0000256" key="2">
    <source>
        <dbReference type="ARBA" id="ARBA00012150"/>
    </source>
</evidence>
<dbReference type="InterPro" id="IPR036046">
    <property type="entry name" value="Acylphosphatase-like_dom_sf"/>
</dbReference>
<dbReference type="NCBIfam" id="NF010997">
    <property type="entry name" value="PRK14422.1"/>
    <property type="match status" value="1"/>
</dbReference>
<comment type="similarity">
    <text evidence="1 6">Belongs to the acylphosphatase family.</text>
</comment>
<comment type="caution">
    <text evidence="8">The sequence shown here is derived from an EMBL/GenBank/DDBJ whole genome shotgun (WGS) entry which is preliminary data.</text>
</comment>
<keyword evidence="9" id="KW-1185">Reference proteome</keyword>
<evidence type="ECO:0000256" key="5">
    <source>
        <dbReference type="PROSITE-ProRule" id="PRU00520"/>
    </source>
</evidence>
<dbReference type="PROSITE" id="PS00150">
    <property type="entry name" value="ACYLPHOSPHATASE_1"/>
    <property type="match status" value="1"/>
</dbReference>
<dbReference type="EC" id="3.6.1.7" evidence="2 5"/>
<dbReference type="InterPro" id="IPR020456">
    <property type="entry name" value="Acylphosphatase"/>
</dbReference>
<keyword evidence="5" id="KW-0378">Hydrolase</keyword>
<dbReference type="EMBL" id="BSUJ01000001">
    <property type="protein sequence ID" value="GMA19248.1"/>
    <property type="molecule type" value="Genomic_DNA"/>
</dbReference>
<dbReference type="PANTHER" id="PTHR47268:SF4">
    <property type="entry name" value="ACYLPHOSPHATASE"/>
    <property type="match status" value="1"/>
</dbReference>
<feature type="domain" description="Acylphosphatase-like" evidence="7">
    <location>
        <begin position="18"/>
        <end position="108"/>
    </location>
</feature>
<reference evidence="9" key="1">
    <citation type="journal article" date="2019" name="Int. J. Syst. Evol. Microbiol.">
        <title>The Global Catalogue of Microorganisms (GCM) 10K type strain sequencing project: providing services to taxonomists for standard genome sequencing and annotation.</title>
        <authorList>
            <consortium name="The Broad Institute Genomics Platform"/>
            <consortium name="The Broad Institute Genome Sequencing Center for Infectious Disease"/>
            <person name="Wu L."/>
            <person name="Ma J."/>
        </authorList>
    </citation>
    <scope>NUCLEOTIDE SEQUENCE [LARGE SCALE GENOMIC DNA]</scope>
    <source>
        <strain evidence="9">NBRC 105830</strain>
    </source>
</reference>
<gene>
    <name evidence="8" type="primary">acyP</name>
    <name evidence="8" type="ORF">GCM10025862_12690</name>
</gene>
<feature type="active site" evidence="5">
    <location>
        <position position="33"/>
    </location>
</feature>
<comment type="catalytic activity">
    <reaction evidence="4 5">
        <text>an acyl phosphate + H2O = a carboxylate + phosphate + H(+)</text>
        <dbReference type="Rhea" id="RHEA:14965"/>
        <dbReference type="ChEBI" id="CHEBI:15377"/>
        <dbReference type="ChEBI" id="CHEBI:15378"/>
        <dbReference type="ChEBI" id="CHEBI:29067"/>
        <dbReference type="ChEBI" id="CHEBI:43474"/>
        <dbReference type="ChEBI" id="CHEBI:59918"/>
        <dbReference type="EC" id="3.6.1.7"/>
    </reaction>
</comment>
<dbReference type="RefSeq" id="WP_241441862.1">
    <property type="nucleotide sequence ID" value="NZ_BSUJ01000001.1"/>
</dbReference>
<sequence length="108" mass="11761">MDTSRDNRADDPTQPDVRMTYFVRGTVQGVGFRWWTRSRALELGLVGHARNLSDGRVEVVVQGPATAVEEMGALLSASPVPHRRPGLVETCTGVPGEVRAGLTGFEER</sequence>
<dbReference type="Proteomes" id="UP001157109">
    <property type="component" value="Unassembled WGS sequence"/>
</dbReference>
<organism evidence="8 9">
    <name type="scientific">Arsenicicoccus piscis</name>
    <dbReference type="NCBI Taxonomy" id="673954"/>
    <lineage>
        <taxon>Bacteria</taxon>
        <taxon>Bacillati</taxon>
        <taxon>Actinomycetota</taxon>
        <taxon>Actinomycetes</taxon>
        <taxon>Micrococcales</taxon>
        <taxon>Intrasporangiaceae</taxon>
        <taxon>Arsenicicoccus</taxon>
    </lineage>
</organism>
<accession>A0ABQ6HMC8</accession>
<evidence type="ECO:0000256" key="6">
    <source>
        <dbReference type="RuleBase" id="RU004168"/>
    </source>
</evidence>
<evidence type="ECO:0000259" key="7">
    <source>
        <dbReference type="PROSITE" id="PS51160"/>
    </source>
</evidence>
<dbReference type="PROSITE" id="PS51160">
    <property type="entry name" value="ACYLPHOSPHATASE_3"/>
    <property type="match status" value="1"/>
</dbReference>
<dbReference type="Pfam" id="PF00708">
    <property type="entry name" value="Acylphosphatase"/>
    <property type="match status" value="1"/>
</dbReference>
<evidence type="ECO:0000313" key="9">
    <source>
        <dbReference type="Proteomes" id="UP001157109"/>
    </source>
</evidence>
<evidence type="ECO:0000256" key="3">
    <source>
        <dbReference type="ARBA" id="ARBA00015991"/>
    </source>
</evidence>
<dbReference type="PRINTS" id="PR00112">
    <property type="entry name" value="ACYLPHPHTASE"/>
</dbReference>
<evidence type="ECO:0000256" key="1">
    <source>
        <dbReference type="ARBA" id="ARBA00005614"/>
    </source>
</evidence>
<protein>
    <recommendedName>
        <fullName evidence="3 5">acylphosphatase</fullName>
        <ecNumber evidence="2 5">3.6.1.7</ecNumber>
    </recommendedName>
</protein>
<evidence type="ECO:0000256" key="4">
    <source>
        <dbReference type="ARBA" id="ARBA00047645"/>
    </source>
</evidence>
<dbReference type="SUPFAM" id="SSF54975">
    <property type="entry name" value="Acylphosphatase/BLUF domain-like"/>
    <property type="match status" value="1"/>
</dbReference>
<dbReference type="InterPro" id="IPR001792">
    <property type="entry name" value="Acylphosphatase-like_dom"/>
</dbReference>
<proteinExistence type="inferred from homology"/>
<dbReference type="InterPro" id="IPR017968">
    <property type="entry name" value="Acylphosphatase_CS"/>
</dbReference>
<name>A0ABQ6HMC8_9MICO</name>
<dbReference type="PANTHER" id="PTHR47268">
    <property type="entry name" value="ACYLPHOSPHATASE"/>
    <property type="match status" value="1"/>
</dbReference>
<dbReference type="Gene3D" id="3.30.70.100">
    <property type="match status" value="1"/>
</dbReference>
<evidence type="ECO:0000313" key="8">
    <source>
        <dbReference type="EMBL" id="GMA19248.1"/>
    </source>
</evidence>
<feature type="active site" evidence="5">
    <location>
        <position position="51"/>
    </location>
</feature>